<dbReference type="Proteomes" id="UP000002361">
    <property type="component" value="Plasmid pRCB133"/>
</dbReference>
<evidence type="ECO:0000259" key="1">
    <source>
        <dbReference type="Pfam" id="PF01370"/>
    </source>
</evidence>
<reference key="1">
    <citation type="submission" date="2008-12" db="EMBL/GenBank/DDBJ databases">
        <title>Complete genome sequence of Rhodobacter capsulatus SB1003.</title>
        <authorList>
            <person name="Strnad H."/>
            <person name="Lapidus A."/>
            <person name="Vlcek C."/>
            <person name="Ulbrich P."/>
            <person name="Paces J."/>
            <person name="Maltsev N."/>
            <person name="Kumar V."/>
            <person name="Kogan Y."/>
            <person name="Milgram A."/>
            <person name="Rebrekov D."/>
            <person name="Mazur M."/>
            <person name="Cox R."/>
            <person name="Kyrpides N."/>
            <person name="Kolar M."/>
            <person name="Sachova J."/>
            <person name="Ridl J."/>
            <person name="Ivanova N."/>
            <person name="Kapatral V."/>
            <person name="Los T."/>
            <person name="Lykidis A."/>
            <person name="Mikhailova N."/>
            <person name="Reznik G."/>
            <person name="Vasieva O."/>
            <person name="Fonstein M."/>
            <person name="Paces V."/>
            <person name="Haselkorn R."/>
        </authorList>
    </citation>
    <scope>NUCLEOTIDE SEQUENCE</scope>
    <source>
        <strain>SB1003</strain>
    </source>
</reference>
<dbReference type="OrthoDB" id="7305551at2"/>
<dbReference type="SUPFAM" id="SSF51735">
    <property type="entry name" value="NAD(P)-binding Rossmann-fold domains"/>
    <property type="match status" value="1"/>
</dbReference>
<dbReference type="KEGG" id="rcp:RCAP_rcp00023"/>
<dbReference type="RefSeq" id="WP_013069253.1">
    <property type="nucleotide sequence ID" value="NC_014035.1"/>
</dbReference>
<dbReference type="InterPro" id="IPR036291">
    <property type="entry name" value="NAD(P)-bd_dom_sf"/>
</dbReference>
<dbReference type="InterPro" id="IPR001509">
    <property type="entry name" value="Epimerase_deHydtase"/>
</dbReference>
<sequence>MLAELVARGIPVHATARSPGSAQPGVIWHTADLREGAERARLLAGSPAKQLLHCAWEIEHGAFWTAPANDLWRRVSCDLAREFLAAGGERVLALGTCAEYDPLAPSALAAVRLVAPITPYGQAKASLHEELGRICGPRLIWARLFHLYGPGEDRRRLVPSLIDAAREGRPAEVRAAGLIRDFASSAHVARALVGLMDSGATGAFDIGSGQSRSLGALARIIAEAAGRPDLLRLSHTPGPQDPAELTPHFAALAAVSGLKPEHPLQALTEHVRREIGAA</sequence>
<accession>D5AVE6</accession>
<protein>
    <submittedName>
        <fullName evidence="2">NAD-dependent epimerase/dehydratase family protein</fullName>
    </submittedName>
</protein>
<dbReference type="GeneID" id="31492337"/>
<keyword evidence="3" id="KW-1185">Reference proteome</keyword>
<feature type="domain" description="NAD-dependent epimerase/dehydratase" evidence="1">
    <location>
        <begin position="3"/>
        <end position="206"/>
    </location>
</feature>
<dbReference type="AlphaFoldDB" id="D5AVE6"/>
<evidence type="ECO:0000313" key="2">
    <source>
        <dbReference type="EMBL" id="ADE87281.1"/>
    </source>
</evidence>
<proteinExistence type="predicted"/>
<dbReference type="HOGENOM" id="CLU_007383_1_7_5"/>
<organism evidence="2 3">
    <name type="scientific">Rhodobacter capsulatus (strain ATCC BAA-309 / NBRC 16581 / SB1003)</name>
    <dbReference type="NCBI Taxonomy" id="272942"/>
    <lineage>
        <taxon>Bacteria</taxon>
        <taxon>Pseudomonadati</taxon>
        <taxon>Pseudomonadota</taxon>
        <taxon>Alphaproteobacteria</taxon>
        <taxon>Rhodobacterales</taxon>
        <taxon>Rhodobacter group</taxon>
        <taxon>Rhodobacter</taxon>
    </lineage>
</organism>
<evidence type="ECO:0000313" key="3">
    <source>
        <dbReference type="Proteomes" id="UP000002361"/>
    </source>
</evidence>
<dbReference type="Pfam" id="PF01370">
    <property type="entry name" value="Epimerase"/>
    <property type="match status" value="1"/>
</dbReference>
<dbReference type="EMBL" id="CP001313">
    <property type="protein sequence ID" value="ADE87281.1"/>
    <property type="molecule type" value="Genomic_DNA"/>
</dbReference>
<name>D5AVE6_RHOCB</name>
<dbReference type="Gene3D" id="3.40.50.720">
    <property type="entry name" value="NAD(P)-binding Rossmann-like Domain"/>
    <property type="match status" value="1"/>
</dbReference>
<gene>
    <name evidence="2" type="ordered locus">RCAP_rcp00023</name>
</gene>
<keyword evidence="2" id="KW-0614">Plasmid</keyword>
<reference evidence="2 3" key="2">
    <citation type="journal article" date="2010" name="J. Bacteriol.">
        <title>Complete genome sequence of the photosynthetic purple nonsulfur bacterium Rhodobacter capsulatus SB 1003.</title>
        <authorList>
            <person name="Strnad H."/>
            <person name="Lapidus A."/>
            <person name="Paces J."/>
            <person name="Ulbrich P."/>
            <person name="Vlcek C."/>
            <person name="Paces V."/>
            <person name="Haselkorn R."/>
        </authorList>
    </citation>
    <scope>NUCLEOTIDE SEQUENCE [LARGE SCALE GENOMIC DNA]</scope>
    <source>
        <strain evidence="3">ATCC BAA-309 / NBRC 16581 / SB1003</strain>
        <plasmid evidence="2 3">pRCB133</plasmid>
    </source>
</reference>
<geneLocation type="plasmid" evidence="2 3">
    <name>pRCB133</name>
</geneLocation>